<evidence type="ECO:0000313" key="3">
    <source>
        <dbReference type="Proteomes" id="UP001470230"/>
    </source>
</evidence>
<evidence type="ECO:0000313" key="2">
    <source>
        <dbReference type="EMBL" id="KAK8838148.1"/>
    </source>
</evidence>
<protein>
    <submittedName>
        <fullName evidence="2">Uncharacterized protein</fullName>
    </submittedName>
</protein>
<gene>
    <name evidence="2" type="ORF">M9Y10_035564</name>
</gene>
<organism evidence="2 3">
    <name type="scientific">Tritrichomonas musculus</name>
    <dbReference type="NCBI Taxonomy" id="1915356"/>
    <lineage>
        <taxon>Eukaryota</taxon>
        <taxon>Metamonada</taxon>
        <taxon>Parabasalia</taxon>
        <taxon>Tritrichomonadida</taxon>
        <taxon>Tritrichomonadidae</taxon>
        <taxon>Tritrichomonas</taxon>
    </lineage>
</organism>
<reference evidence="2 3" key="1">
    <citation type="submission" date="2024-04" db="EMBL/GenBank/DDBJ databases">
        <title>Tritrichomonas musculus Genome.</title>
        <authorList>
            <person name="Alves-Ferreira E."/>
            <person name="Grigg M."/>
            <person name="Lorenzi H."/>
            <person name="Galac M."/>
        </authorList>
    </citation>
    <scope>NUCLEOTIDE SEQUENCE [LARGE SCALE GENOMIC DNA]</scope>
    <source>
        <strain evidence="2 3">EAF2021</strain>
    </source>
</reference>
<name>A0ABR2GW47_9EUKA</name>
<sequence>MKQSLDYLFDGKRKFDQDKAQKLEKQRSNLLRNRLSYEQKRNKELSQNNHDLKEELEIAKNTNNMADQEEILQISLEINALNPHCYSILSDRLSFPPKSRIDRITREITNKIPEQLRGLQNLSKIVDIYKEHNHISKSNTIHACLAVDAIYFSPNVVLNKNSTFDGLIFDKDDEILISKNIFKNFLRNPNEFRDFLNLNANKIVKAAFVFQVQPYDPSYNNFIVYIKPACNGKANEEIISNLNYIRDHLKNRNITILTYSFDGDSAYCCLHDEYFRSYINSILKNNLISFSKSLRFKVSTDFLHLIKRLRYRLFDVVIYSGFSYSDNWFNVEKLMKIFPNLPKIIWSNEIITKMHDSLPLVLFSPSNFVHLLETHNFVEAAYWMPISLSILAFNGNEIGFSNRMFLLQICFYFLVFYYEQKINTKNIELHETKKSGKNLQFYSNRILIEYLNTLHSNIQLMHKLKKFYFPRNSTGPLEHKFGCCRKRAKFIHTLNKFLQVVSIMQSIEQKKNVCKM</sequence>
<accession>A0ABR2GW47</accession>
<keyword evidence="3" id="KW-1185">Reference proteome</keyword>
<keyword evidence="1" id="KW-0175">Coiled coil</keyword>
<dbReference type="EMBL" id="JAPFFF010000056">
    <property type="protein sequence ID" value="KAK8838148.1"/>
    <property type="molecule type" value="Genomic_DNA"/>
</dbReference>
<dbReference type="Proteomes" id="UP001470230">
    <property type="component" value="Unassembled WGS sequence"/>
</dbReference>
<proteinExistence type="predicted"/>
<feature type="coiled-coil region" evidence="1">
    <location>
        <begin position="13"/>
        <end position="69"/>
    </location>
</feature>
<evidence type="ECO:0000256" key="1">
    <source>
        <dbReference type="SAM" id="Coils"/>
    </source>
</evidence>
<comment type="caution">
    <text evidence="2">The sequence shown here is derived from an EMBL/GenBank/DDBJ whole genome shotgun (WGS) entry which is preliminary data.</text>
</comment>